<dbReference type="Pfam" id="PF25464">
    <property type="entry name" value="DUF7900"/>
    <property type="match status" value="1"/>
</dbReference>
<keyword evidence="1" id="KW-0472">Membrane</keyword>
<dbReference type="Proteomes" id="UP000266723">
    <property type="component" value="Unassembled WGS sequence"/>
</dbReference>
<feature type="transmembrane region" description="Helical" evidence="1">
    <location>
        <begin position="131"/>
        <end position="153"/>
    </location>
</feature>
<accession>A0ABQ7AZK3</accession>
<dbReference type="PANTHER" id="PTHR33248">
    <property type="entry name" value="ZINC ION-BINDING PROTEIN"/>
    <property type="match status" value="1"/>
</dbReference>
<keyword evidence="1" id="KW-1133">Transmembrane helix</keyword>
<protein>
    <recommendedName>
        <fullName evidence="2">DUF7900 domain-containing protein</fullName>
    </recommendedName>
</protein>
<evidence type="ECO:0000259" key="2">
    <source>
        <dbReference type="Pfam" id="PF25464"/>
    </source>
</evidence>
<gene>
    <name evidence="3" type="ORF">DY000_02059623</name>
</gene>
<dbReference type="EMBL" id="QGKV02001556">
    <property type="protein sequence ID" value="KAF3519482.1"/>
    <property type="molecule type" value="Genomic_DNA"/>
</dbReference>
<evidence type="ECO:0000313" key="4">
    <source>
        <dbReference type="Proteomes" id="UP000266723"/>
    </source>
</evidence>
<organism evidence="3 4">
    <name type="scientific">Brassica cretica</name>
    <name type="common">Mustard</name>
    <dbReference type="NCBI Taxonomy" id="69181"/>
    <lineage>
        <taxon>Eukaryota</taxon>
        <taxon>Viridiplantae</taxon>
        <taxon>Streptophyta</taxon>
        <taxon>Embryophyta</taxon>
        <taxon>Tracheophyta</taxon>
        <taxon>Spermatophyta</taxon>
        <taxon>Magnoliopsida</taxon>
        <taxon>eudicotyledons</taxon>
        <taxon>Gunneridae</taxon>
        <taxon>Pentapetalae</taxon>
        <taxon>rosids</taxon>
        <taxon>malvids</taxon>
        <taxon>Brassicales</taxon>
        <taxon>Brassicaceae</taxon>
        <taxon>Brassiceae</taxon>
        <taxon>Brassica</taxon>
    </lineage>
</organism>
<proteinExistence type="predicted"/>
<feature type="domain" description="DUF7900" evidence="2">
    <location>
        <begin position="61"/>
        <end position="109"/>
    </location>
</feature>
<name>A0ABQ7AZK3_BRACR</name>
<dbReference type="InterPro" id="IPR057222">
    <property type="entry name" value="DUF7900"/>
</dbReference>
<keyword evidence="1" id="KW-0812">Transmembrane</keyword>
<evidence type="ECO:0000256" key="1">
    <source>
        <dbReference type="SAM" id="Phobius"/>
    </source>
</evidence>
<keyword evidence="4" id="KW-1185">Reference proteome</keyword>
<reference evidence="3 4" key="1">
    <citation type="journal article" date="2020" name="BMC Genomics">
        <title>Intraspecific diversification of the crop wild relative Brassica cretica Lam. using demographic model selection.</title>
        <authorList>
            <person name="Kioukis A."/>
            <person name="Michalopoulou V.A."/>
            <person name="Briers L."/>
            <person name="Pirintsos S."/>
            <person name="Studholme D.J."/>
            <person name="Pavlidis P."/>
            <person name="Sarris P.F."/>
        </authorList>
    </citation>
    <scope>NUCLEOTIDE SEQUENCE [LARGE SCALE GENOMIC DNA]</scope>
    <source>
        <strain evidence="4">cv. PFS-1207/04</strain>
    </source>
</reference>
<comment type="caution">
    <text evidence="3">The sequence shown here is derived from an EMBL/GenBank/DDBJ whole genome shotgun (WGS) entry which is preliminary data.</text>
</comment>
<sequence>MASSQSSSSASIGLNATNSAPLCHCSQPTSISISWTDANPGRRFFECEEHGFLEWLDKDMPCLWPKKSLLEAREKIRRQTEEIKALREALCRANAQVATVHLTRSTAPNVDILKSIEDIVKAQTIHFDQKFLQFVVYSWGGFVVATTVIVYMLKG</sequence>
<evidence type="ECO:0000313" key="3">
    <source>
        <dbReference type="EMBL" id="KAF3519482.1"/>
    </source>
</evidence>